<dbReference type="GeneID" id="54461927"/>
<dbReference type="AlphaFoldDB" id="A0A6A6Y8L3"/>
<dbReference type="EMBL" id="MU003714">
    <property type="protein sequence ID" value="KAF2804157.1"/>
    <property type="molecule type" value="Genomic_DNA"/>
</dbReference>
<reference evidence="1 3" key="1">
    <citation type="journal article" date="2020" name="Stud. Mycol.">
        <title>101 Dothideomycetes genomes: a test case for predicting lifestyles and emergence of pathogens.</title>
        <authorList>
            <person name="Haridas S."/>
            <person name="Albert R."/>
            <person name="Binder M."/>
            <person name="Bloem J."/>
            <person name="Labutti K."/>
            <person name="Salamov A."/>
            <person name="Andreopoulos B."/>
            <person name="Baker S."/>
            <person name="Barry K."/>
            <person name="Bills G."/>
            <person name="Bluhm B."/>
            <person name="Cannon C."/>
            <person name="Castanera R."/>
            <person name="Culley D."/>
            <person name="Daum C."/>
            <person name="Ezra D."/>
            <person name="Gonzalez J."/>
            <person name="Henrissat B."/>
            <person name="Kuo A."/>
            <person name="Liang C."/>
            <person name="Lipzen A."/>
            <person name="Lutzoni F."/>
            <person name="Magnuson J."/>
            <person name="Mondo S."/>
            <person name="Nolan M."/>
            <person name="Ohm R."/>
            <person name="Pangilinan J."/>
            <person name="Park H.-J."/>
            <person name="Ramirez L."/>
            <person name="Alfaro M."/>
            <person name="Sun H."/>
            <person name="Tritt A."/>
            <person name="Yoshinaga Y."/>
            <person name="Zwiers L.-H."/>
            <person name="Turgeon B."/>
            <person name="Goodwin S."/>
            <person name="Spatafora J."/>
            <person name="Crous P."/>
            <person name="Grigoriev I."/>
        </authorList>
    </citation>
    <scope>NUCLEOTIDE SEQUENCE</scope>
    <source>
        <strain evidence="1 3">CBS 304.34</strain>
    </source>
</reference>
<evidence type="ECO:0000313" key="1">
    <source>
        <dbReference type="EMBL" id="KAF2804157.1"/>
    </source>
</evidence>
<reference evidence="3" key="3">
    <citation type="submission" date="2025-04" db="UniProtKB">
        <authorList>
            <consortium name="RefSeq"/>
        </authorList>
    </citation>
    <scope>IDENTIFICATION</scope>
    <source>
        <strain evidence="3">CBS 304.34</strain>
    </source>
</reference>
<evidence type="ECO:0000313" key="2">
    <source>
        <dbReference type="Proteomes" id="UP000504636"/>
    </source>
</evidence>
<reference evidence="3" key="2">
    <citation type="submission" date="2020-04" db="EMBL/GenBank/DDBJ databases">
        <authorList>
            <consortium name="NCBI Genome Project"/>
        </authorList>
    </citation>
    <scope>NUCLEOTIDE SEQUENCE</scope>
    <source>
        <strain evidence="3">CBS 304.34</strain>
    </source>
</reference>
<accession>A0A6A6Y8L3</accession>
<organism evidence="1">
    <name type="scientific">Mytilinidion resinicola</name>
    <dbReference type="NCBI Taxonomy" id="574789"/>
    <lineage>
        <taxon>Eukaryota</taxon>
        <taxon>Fungi</taxon>
        <taxon>Dikarya</taxon>
        <taxon>Ascomycota</taxon>
        <taxon>Pezizomycotina</taxon>
        <taxon>Dothideomycetes</taxon>
        <taxon>Pleosporomycetidae</taxon>
        <taxon>Mytilinidiales</taxon>
        <taxon>Mytilinidiaceae</taxon>
        <taxon>Mytilinidion</taxon>
    </lineage>
</organism>
<gene>
    <name evidence="1 3" type="ORF">BDZ99DRAFT_467537</name>
</gene>
<protein>
    <submittedName>
        <fullName evidence="1 3">Uncharacterized protein</fullName>
    </submittedName>
</protein>
<evidence type="ECO:0000313" key="3">
    <source>
        <dbReference type="RefSeq" id="XP_033571121.1"/>
    </source>
</evidence>
<proteinExistence type="predicted"/>
<dbReference type="OrthoDB" id="7984201at2759"/>
<dbReference type="Proteomes" id="UP000504636">
    <property type="component" value="Unplaced"/>
</dbReference>
<sequence length="450" mass="51629">MPPLRIPLFQCLRNRAPQAPSLRRRICTTPILRRAPRVQRTTSPINAQIEAAKLRMKKQSKAGIPKISFYEQDADRQAAPIKVGSIETPEDLRRYQAEAHRQASLDVEDDNTRTDIFSDLIKDPDLADAKLELRSMRMDMVGDGKWGKEERELDRIRKRQVIADLLQDPEMADQHDELKRILRELPNMEVENEEFGEEQLREEMQELDALSDSPLVEGMSDEELVAQLQVIGKDLDDPELKKEFAKYENEHEEEAAVMLRELREYEKSKGFKVKPGEEDAEDLGAHRGLVQFSNQQTPPIALEATTASDVETPPSTMQETRISTDPNAILTIEDRITLAQRDPEHRVALNRLALKPDSDPAIKHLNAVLRTAYMGANEDVRKALWRAYSRAKRVPGFLEMIPEDAWDMLWYSQAVKWKGNENRDEHMAILRRDLESIGMDGPPTPEEMIE</sequence>
<keyword evidence="2" id="KW-1185">Reference proteome</keyword>
<dbReference type="RefSeq" id="XP_033571121.1">
    <property type="nucleotide sequence ID" value="XM_033721034.1"/>
</dbReference>
<name>A0A6A6Y8L3_9PEZI</name>